<name>A0AAV9IQN9_CYACA</name>
<feature type="region of interest" description="Disordered" evidence="1">
    <location>
        <begin position="1"/>
        <end position="30"/>
    </location>
</feature>
<evidence type="ECO:0000256" key="1">
    <source>
        <dbReference type="SAM" id="MobiDB-lite"/>
    </source>
</evidence>
<evidence type="ECO:0000313" key="2">
    <source>
        <dbReference type="EMBL" id="KAK4534323.1"/>
    </source>
</evidence>
<accession>A0AAV9IQN9</accession>
<feature type="compositionally biased region" description="Low complexity" evidence="1">
    <location>
        <begin position="230"/>
        <end position="240"/>
    </location>
</feature>
<sequence>MPPTESEDGMNGLEVSESGRQSQRRAGKRSAALRVEHFLVRLPAEIDWSELDGARAVLEGGEGAADAGSRWRLQAPKGGACWTLQLGRGGKPSGGAPASTRFVYCACLDEASEEEMFIDMDGEAWLCAAETAVDGMPDGAAAWGDAPSTKVVDDGNDDVPLERWIPRPQPVPGGAAAAVEPRIETRLPDGERERYHETRARDQELLEETRAATTVSIPAASMEESTHTEATPAPSSSTAPSTTAIVVAFDPAQHLRSKYVARYGARRKKYTRKILKRPHKYLAVTGGVPVADARRHKILQLQLPRDDAGSSHKRQKHHRHRSAADDAR</sequence>
<feature type="region of interest" description="Disordered" evidence="1">
    <location>
        <begin position="141"/>
        <end position="240"/>
    </location>
</feature>
<keyword evidence="3" id="KW-1185">Reference proteome</keyword>
<evidence type="ECO:0000313" key="3">
    <source>
        <dbReference type="Proteomes" id="UP001301350"/>
    </source>
</evidence>
<reference evidence="2 3" key="1">
    <citation type="submission" date="2022-07" db="EMBL/GenBank/DDBJ databases">
        <title>Genome-wide signatures of adaptation to extreme environments.</title>
        <authorList>
            <person name="Cho C.H."/>
            <person name="Yoon H.S."/>
        </authorList>
    </citation>
    <scope>NUCLEOTIDE SEQUENCE [LARGE SCALE GENOMIC DNA]</scope>
    <source>
        <strain evidence="2 3">DBV 063 E5</strain>
    </source>
</reference>
<feature type="region of interest" description="Disordered" evidence="1">
    <location>
        <begin position="302"/>
        <end position="328"/>
    </location>
</feature>
<evidence type="ECO:0008006" key="4">
    <source>
        <dbReference type="Google" id="ProtNLM"/>
    </source>
</evidence>
<proteinExistence type="predicted"/>
<feature type="compositionally biased region" description="Basic residues" evidence="1">
    <location>
        <begin position="311"/>
        <end position="321"/>
    </location>
</feature>
<dbReference type="AlphaFoldDB" id="A0AAV9IQN9"/>
<comment type="caution">
    <text evidence="2">The sequence shown here is derived from an EMBL/GenBank/DDBJ whole genome shotgun (WGS) entry which is preliminary data.</text>
</comment>
<organism evidence="2 3">
    <name type="scientific">Cyanidium caldarium</name>
    <name type="common">Red alga</name>
    <dbReference type="NCBI Taxonomy" id="2771"/>
    <lineage>
        <taxon>Eukaryota</taxon>
        <taxon>Rhodophyta</taxon>
        <taxon>Bangiophyceae</taxon>
        <taxon>Cyanidiales</taxon>
        <taxon>Cyanidiaceae</taxon>
        <taxon>Cyanidium</taxon>
    </lineage>
</organism>
<dbReference type="Proteomes" id="UP001301350">
    <property type="component" value="Unassembled WGS sequence"/>
</dbReference>
<protein>
    <recommendedName>
        <fullName evidence="4">TAFII55 protein conserved region domain-containing protein</fullName>
    </recommendedName>
</protein>
<gene>
    <name evidence="2" type="ORF">CDCA_CDCA01G0348</name>
</gene>
<dbReference type="EMBL" id="JANCYW010000001">
    <property type="protein sequence ID" value="KAK4534323.1"/>
    <property type="molecule type" value="Genomic_DNA"/>
</dbReference>
<feature type="compositionally biased region" description="Basic and acidic residues" evidence="1">
    <location>
        <begin position="181"/>
        <end position="210"/>
    </location>
</feature>